<keyword evidence="1" id="KW-0614">Plasmid</keyword>
<keyword evidence="2" id="KW-1185">Reference proteome</keyword>
<organism evidence="1 2">
    <name type="scientific">Paraburkholderia largidicola</name>
    <dbReference type="NCBI Taxonomy" id="3014751"/>
    <lineage>
        <taxon>Bacteria</taxon>
        <taxon>Pseudomonadati</taxon>
        <taxon>Pseudomonadota</taxon>
        <taxon>Betaproteobacteria</taxon>
        <taxon>Burkholderiales</taxon>
        <taxon>Burkholderiaceae</taxon>
        <taxon>Paraburkholderia</taxon>
    </lineage>
</organism>
<dbReference type="EMBL" id="AP023177">
    <property type="protein sequence ID" value="BCF94808.1"/>
    <property type="molecule type" value="Genomic_DNA"/>
</dbReference>
<sequence length="55" mass="6269">MAGDMANSDEPLMIDRGAALEAIIHMQRTIDSKTALSHTITWYSSIQFFIWTPER</sequence>
<reference evidence="1 2" key="1">
    <citation type="journal article" date="2020" name="Genes (Basel)">
        <title>Genomic Comparison of Insect Gut Symbionts from Divergent Burkholderia Subclades.</title>
        <authorList>
            <person name="Takeshita K."/>
            <person name="Kikuchi Y."/>
        </authorList>
    </citation>
    <scope>NUCLEOTIDE SEQUENCE [LARGE SCALE GENOMIC DNA]</scope>
    <source>
        <strain evidence="1 2">PGU16</strain>
        <plasmid evidence="1 2">PPGU16_p2</plasmid>
    </source>
</reference>
<accession>A0A7I8C2Z5</accession>
<dbReference type="Proteomes" id="UP000510888">
    <property type="component" value="Plasmid PPGU16_p2"/>
</dbReference>
<name>A0A7I8C2Z5_9BURK</name>
<evidence type="ECO:0000313" key="1">
    <source>
        <dbReference type="EMBL" id="BCF94808.1"/>
    </source>
</evidence>
<evidence type="ECO:0000313" key="2">
    <source>
        <dbReference type="Proteomes" id="UP000510888"/>
    </source>
</evidence>
<protein>
    <submittedName>
        <fullName evidence="1">Uncharacterized protein</fullName>
    </submittedName>
</protein>
<gene>
    <name evidence="1" type="ORF">PPGU16_78750</name>
</gene>
<geneLocation type="plasmid" evidence="1 2">
    <name>PPGU16_p2</name>
</geneLocation>
<dbReference type="KEGG" id="plad:PPGU16_78750"/>
<dbReference type="AlphaFoldDB" id="A0A7I8C2Z5"/>
<proteinExistence type="predicted"/>